<comment type="caution">
    <text evidence="2">The sequence shown here is derived from an EMBL/GenBank/DDBJ whole genome shotgun (WGS) entry which is preliminary data.</text>
</comment>
<feature type="domain" description="YqaJ viral recombinase" evidence="1">
    <location>
        <begin position="40"/>
        <end position="168"/>
    </location>
</feature>
<proteinExistence type="predicted"/>
<gene>
    <name evidence="2" type="ORF">BCF59_0011</name>
</gene>
<reference evidence="2 3" key="1">
    <citation type="submission" date="2019-03" db="EMBL/GenBank/DDBJ databases">
        <title>Genomic Encyclopedia of Archaeal and Bacterial Type Strains, Phase II (KMG-II): from individual species to whole genera.</title>
        <authorList>
            <person name="Goeker M."/>
        </authorList>
    </citation>
    <scope>NUCLEOTIDE SEQUENCE [LARGE SCALE GENOMIC DNA]</scope>
    <source>
        <strain evidence="2 3">ATCC 35214</strain>
    </source>
</reference>
<dbReference type="OrthoDB" id="403948at2"/>
<organism evidence="2 3">
    <name type="scientific">Mycoplasmopsis mustelae</name>
    <dbReference type="NCBI Taxonomy" id="171289"/>
    <lineage>
        <taxon>Bacteria</taxon>
        <taxon>Bacillati</taxon>
        <taxon>Mycoplasmatota</taxon>
        <taxon>Mycoplasmoidales</taxon>
        <taxon>Metamycoplasmataceae</taxon>
        <taxon>Mycoplasmopsis</taxon>
    </lineage>
</organism>
<dbReference type="EMBL" id="SOCN01000001">
    <property type="protein sequence ID" value="TDV24067.1"/>
    <property type="molecule type" value="Genomic_DNA"/>
</dbReference>
<dbReference type="SUPFAM" id="SSF52980">
    <property type="entry name" value="Restriction endonuclease-like"/>
    <property type="match status" value="1"/>
</dbReference>
<sequence length="282" mass="33043">MARKYYNNQHYIIDRANRVIKLLPDFYKQLQTFDRWNGYKKIGGSSVGDILISNTYKSQFNAFCHITRLKLPVLSKKYINAGITLEPKIFNFLRSKLPNKHIENYEAAKFNYDYFEGIDDVLSGVPDGYIPDQKMILEIKTANENKYASWEKNGVDASYRKQAQLYAYLMSKKNNSKVSKYAIIAAFLKDSEGDYIAPQNVDLNQRKIKSYTFNVNDLEAQEDIRIVKDWYYKYTHTDTSPQFDFLNDADQLAYLECSNNEEYQALIQKWKDAKKADLDFND</sequence>
<dbReference type="Pfam" id="PF09588">
    <property type="entry name" value="YqaJ"/>
    <property type="match status" value="1"/>
</dbReference>
<dbReference type="NCBIfam" id="NF045870">
    <property type="entry name" value="MAGa7180_fam_nucl"/>
    <property type="match status" value="1"/>
</dbReference>
<dbReference type="InterPro" id="IPR011335">
    <property type="entry name" value="Restrct_endonuc-II-like"/>
</dbReference>
<dbReference type="RefSeq" id="WP_134109895.1">
    <property type="nucleotide sequence ID" value="NZ_SOCN01000001.1"/>
</dbReference>
<evidence type="ECO:0000313" key="2">
    <source>
        <dbReference type="EMBL" id="TDV24067.1"/>
    </source>
</evidence>
<keyword evidence="3" id="KW-1185">Reference proteome</keyword>
<dbReference type="Gene3D" id="3.90.320.10">
    <property type="match status" value="1"/>
</dbReference>
<accession>A0A4R7UCD9</accession>
<dbReference type="AlphaFoldDB" id="A0A4R7UCD9"/>
<evidence type="ECO:0000259" key="1">
    <source>
        <dbReference type="Pfam" id="PF09588"/>
    </source>
</evidence>
<dbReference type="InterPro" id="IPR011604">
    <property type="entry name" value="PDDEXK-like_dom_sf"/>
</dbReference>
<dbReference type="InterPro" id="IPR019080">
    <property type="entry name" value="YqaJ_viral_recombinase"/>
</dbReference>
<name>A0A4R7UCD9_9BACT</name>
<evidence type="ECO:0000313" key="3">
    <source>
        <dbReference type="Proteomes" id="UP000295757"/>
    </source>
</evidence>
<dbReference type="Proteomes" id="UP000295757">
    <property type="component" value="Unassembled WGS sequence"/>
</dbReference>
<protein>
    <recommendedName>
        <fullName evidence="1">YqaJ viral recombinase domain-containing protein</fullName>
    </recommendedName>
</protein>